<feature type="signal peptide" evidence="1">
    <location>
        <begin position="1"/>
        <end position="24"/>
    </location>
</feature>
<evidence type="ECO:0000313" key="2">
    <source>
        <dbReference type="EMBL" id="MFC6196968.1"/>
    </source>
</evidence>
<protein>
    <recommendedName>
        <fullName evidence="4">Lipoprotein</fullName>
    </recommendedName>
</protein>
<feature type="chain" id="PRO_5046911346" description="Lipoprotein" evidence="1">
    <location>
        <begin position="25"/>
        <end position="66"/>
    </location>
</feature>
<dbReference type="Proteomes" id="UP001596303">
    <property type="component" value="Unassembled WGS sequence"/>
</dbReference>
<evidence type="ECO:0000313" key="3">
    <source>
        <dbReference type="Proteomes" id="UP001596303"/>
    </source>
</evidence>
<organism evidence="2 3">
    <name type="scientific">Ponticaulis profundi</name>
    <dbReference type="NCBI Taxonomy" id="2665222"/>
    <lineage>
        <taxon>Bacteria</taxon>
        <taxon>Pseudomonadati</taxon>
        <taxon>Pseudomonadota</taxon>
        <taxon>Alphaproteobacteria</taxon>
        <taxon>Hyphomonadales</taxon>
        <taxon>Hyphomonadaceae</taxon>
        <taxon>Ponticaulis</taxon>
    </lineage>
</organism>
<accession>A0ABW1S717</accession>
<dbReference type="EMBL" id="JBHSSW010000003">
    <property type="protein sequence ID" value="MFC6196968.1"/>
    <property type="molecule type" value="Genomic_DNA"/>
</dbReference>
<gene>
    <name evidence="2" type="ORF">ACFQDM_02710</name>
</gene>
<evidence type="ECO:0000256" key="1">
    <source>
        <dbReference type="SAM" id="SignalP"/>
    </source>
</evidence>
<keyword evidence="3" id="KW-1185">Reference proteome</keyword>
<reference evidence="3" key="1">
    <citation type="journal article" date="2019" name="Int. J. Syst. Evol. Microbiol.">
        <title>The Global Catalogue of Microorganisms (GCM) 10K type strain sequencing project: providing services to taxonomists for standard genome sequencing and annotation.</title>
        <authorList>
            <consortium name="The Broad Institute Genomics Platform"/>
            <consortium name="The Broad Institute Genome Sequencing Center for Infectious Disease"/>
            <person name="Wu L."/>
            <person name="Ma J."/>
        </authorList>
    </citation>
    <scope>NUCLEOTIDE SEQUENCE [LARGE SCALE GENOMIC DNA]</scope>
    <source>
        <strain evidence="3">CGMCC-1.15741</strain>
    </source>
</reference>
<name>A0ABW1S717_9PROT</name>
<proteinExistence type="predicted"/>
<sequence length="66" mass="6732">MLKSRKLAVAGLFSVMLVLPGCIAATAISVASETVQAGVGVTGAVVGTAVDKVTTSKEERKRDREG</sequence>
<comment type="caution">
    <text evidence="2">The sequence shown here is derived from an EMBL/GenBank/DDBJ whole genome shotgun (WGS) entry which is preliminary data.</text>
</comment>
<evidence type="ECO:0008006" key="4">
    <source>
        <dbReference type="Google" id="ProtNLM"/>
    </source>
</evidence>
<keyword evidence="1" id="KW-0732">Signal</keyword>
<dbReference type="RefSeq" id="WP_377375112.1">
    <property type="nucleotide sequence ID" value="NZ_JBHSSW010000003.1"/>
</dbReference>